<feature type="compositionally biased region" description="Acidic residues" evidence="1">
    <location>
        <begin position="380"/>
        <end position="401"/>
    </location>
</feature>
<feature type="region of interest" description="Disordered" evidence="1">
    <location>
        <begin position="346"/>
        <end position="446"/>
    </location>
</feature>
<sequence length="515" mass="56493">MDNMFDEDFFDDDLFADSAECSPITKAELEEAYLFDTLVESTTIKLVARIEEDREGDARTTTEQTITGDGPVVFSTEVFSMDRLLWADGVMLPNKTDKAGTTTAATKATFAVFKVNLESHTKSSGSGQNKAVQSARIQVEFHGTGPDADTVRAQRPVVVGWAPFATAEKSNMTKAEKTRIRSMRAGLQAGASQAKGTIEGTASSKRVWTKSYFDVNRSRPVSILGSTGESSNYNGVRWEMEHNRLAGEGVKPELLLCLLVTRQDDREYSVKITANVDNTRLLGHKEHKCVLRVTPRDPDNDTEPAVCYLQGKKMWQKLDVDHFEALLSPNMDSSLRLPWDLEDMAGTEDAKSGKSGAAAKNTKAGTKNGKDPENEAAEDRDGEDDDEDDDGNDSEGGDGDASESNRDENEGAAEAEPNATLTAAVSFAKERSEGSADEKAPRPARRQYEVALLDDPAVMLDTLLGLSAGGSSSHDKDEEDVTARMEMLESRMELMEFRMARQALLIRALLKHRRQ</sequence>
<dbReference type="Proteomes" id="UP001583186">
    <property type="component" value="Unassembled WGS sequence"/>
</dbReference>
<organism evidence="2 3">
    <name type="scientific">Sporothrix stenoceras</name>
    <dbReference type="NCBI Taxonomy" id="5173"/>
    <lineage>
        <taxon>Eukaryota</taxon>
        <taxon>Fungi</taxon>
        <taxon>Dikarya</taxon>
        <taxon>Ascomycota</taxon>
        <taxon>Pezizomycotina</taxon>
        <taxon>Sordariomycetes</taxon>
        <taxon>Sordariomycetidae</taxon>
        <taxon>Ophiostomatales</taxon>
        <taxon>Ophiostomataceae</taxon>
        <taxon>Sporothrix</taxon>
    </lineage>
</organism>
<comment type="caution">
    <text evidence="2">The sequence shown here is derived from an EMBL/GenBank/DDBJ whole genome shotgun (WGS) entry which is preliminary data.</text>
</comment>
<dbReference type="EMBL" id="JAWCUI010000017">
    <property type="protein sequence ID" value="KAL1897941.1"/>
    <property type="molecule type" value="Genomic_DNA"/>
</dbReference>
<feature type="compositionally biased region" description="Low complexity" evidence="1">
    <location>
        <begin position="353"/>
        <end position="367"/>
    </location>
</feature>
<gene>
    <name evidence="2" type="ORF">Sste5346_003793</name>
</gene>
<name>A0ABR3ZCZ7_9PEZI</name>
<reference evidence="2 3" key="1">
    <citation type="journal article" date="2024" name="IMA Fungus">
        <title>IMA Genome - F19 : A genome assembly and annotation guide to empower mycologists, including annotated draft genome sequences of Ceratocystis pirilliformis, Diaporthe australafricana, Fusarium ophioides, Paecilomyces lecythidis, and Sporothrix stenoceras.</title>
        <authorList>
            <person name="Aylward J."/>
            <person name="Wilson A.M."/>
            <person name="Visagie C.M."/>
            <person name="Spraker J."/>
            <person name="Barnes I."/>
            <person name="Buitendag C."/>
            <person name="Ceriani C."/>
            <person name="Del Mar Angel L."/>
            <person name="du Plessis D."/>
            <person name="Fuchs T."/>
            <person name="Gasser K."/>
            <person name="Kramer D."/>
            <person name="Li W."/>
            <person name="Munsamy K."/>
            <person name="Piso A."/>
            <person name="Price J.L."/>
            <person name="Sonnekus B."/>
            <person name="Thomas C."/>
            <person name="van der Nest A."/>
            <person name="van Dijk A."/>
            <person name="van Heerden A."/>
            <person name="van Vuuren N."/>
            <person name="Yilmaz N."/>
            <person name="Duong T.A."/>
            <person name="van der Merwe N.A."/>
            <person name="Wingfield M.J."/>
            <person name="Wingfield B.D."/>
        </authorList>
    </citation>
    <scope>NUCLEOTIDE SEQUENCE [LARGE SCALE GENOMIC DNA]</scope>
    <source>
        <strain evidence="2 3">CMW 5346</strain>
    </source>
</reference>
<accession>A0ABR3ZCZ7</accession>
<feature type="compositionally biased region" description="Basic and acidic residues" evidence="1">
    <location>
        <begin position="368"/>
        <end position="379"/>
    </location>
</feature>
<keyword evidence="3" id="KW-1185">Reference proteome</keyword>
<evidence type="ECO:0000313" key="2">
    <source>
        <dbReference type="EMBL" id="KAL1897941.1"/>
    </source>
</evidence>
<feature type="compositionally biased region" description="Basic and acidic residues" evidence="1">
    <location>
        <begin position="428"/>
        <end position="441"/>
    </location>
</feature>
<protein>
    <submittedName>
        <fullName evidence="2">Uncharacterized protein</fullName>
    </submittedName>
</protein>
<evidence type="ECO:0000313" key="3">
    <source>
        <dbReference type="Proteomes" id="UP001583186"/>
    </source>
</evidence>
<evidence type="ECO:0000256" key="1">
    <source>
        <dbReference type="SAM" id="MobiDB-lite"/>
    </source>
</evidence>
<proteinExistence type="predicted"/>